<comment type="caution">
    <text evidence="1">The sequence shown here is derived from an EMBL/GenBank/DDBJ whole genome shotgun (WGS) entry which is preliminary data.</text>
</comment>
<dbReference type="EMBL" id="BARU01032896">
    <property type="protein sequence ID" value="GAH62311.1"/>
    <property type="molecule type" value="Genomic_DNA"/>
</dbReference>
<proteinExistence type="predicted"/>
<protein>
    <submittedName>
        <fullName evidence="1">Uncharacterized protein</fullName>
    </submittedName>
</protein>
<name>X1GWJ5_9ZZZZ</name>
<reference evidence="1" key="1">
    <citation type="journal article" date="2014" name="Front. Microbiol.">
        <title>High frequency of phylogenetically diverse reductive dehalogenase-homologous genes in deep subseafloor sedimentary metagenomes.</title>
        <authorList>
            <person name="Kawai M."/>
            <person name="Futagami T."/>
            <person name="Toyoda A."/>
            <person name="Takaki Y."/>
            <person name="Nishi S."/>
            <person name="Hori S."/>
            <person name="Arai W."/>
            <person name="Tsubouchi T."/>
            <person name="Morono Y."/>
            <person name="Uchiyama I."/>
            <person name="Ito T."/>
            <person name="Fujiyama A."/>
            <person name="Inagaki F."/>
            <person name="Takami H."/>
        </authorList>
    </citation>
    <scope>NUCLEOTIDE SEQUENCE</scope>
    <source>
        <strain evidence="1">Expedition CK06-06</strain>
    </source>
</reference>
<sequence>MSNGEVKLPTYETLLTEAIKSLTVDSGTVSSPVQPGGNALSDNAKNWAPHIHINRLVKVIKGPGIGQQAVIQDNSATTLVIKGTWPRGIGVGAVYVILGVDIAQILREVLNAGYNISAAHPLETHDPTIEDVEGKLDHPDYGLAALKALLDSLAGGAFYGSYGPKNVEVDNDVDFGTILYDPAGNIITTGEITPGTYTVRRVRGGVDSEVVGSTASSEAAGRVFMTYNFPGWNV</sequence>
<gene>
    <name evidence="1" type="ORF">S03H2_51816</name>
</gene>
<accession>X1GWJ5</accession>
<evidence type="ECO:0000313" key="1">
    <source>
        <dbReference type="EMBL" id="GAH62311.1"/>
    </source>
</evidence>
<organism evidence="1">
    <name type="scientific">marine sediment metagenome</name>
    <dbReference type="NCBI Taxonomy" id="412755"/>
    <lineage>
        <taxon>unclassified sequences</taxon>
        <taxon>metagenomes</taxon>
        <taxon>ecological metagenomes</taxon>
    </lineage>
</organism>
<feature type="non-terminal residue" evidence="1">
    <location>
        <position position="234"/>
    </location>
</feature>
<dbReference type="AlphaFoldDB" id="X1GWJ5"/>